<dbReference type="Gene3D" id="3.40.50.150">
    <property type="entry name" value="Vaccinia Virus protein VP39"/>
    <property type="match status" value="1"/>
</dbReference>
<dbReference type="GO" id="GO:0032259">
    <property type="term" value="P:methylation"/>
    <property type="evidence" value="ECO:0007669"/>
    <property type="project" value="UniProtKB-KW"/>
</dbReference>
<organism evidence="1 2">
    <name type="scientific">Pseudoduganella rivuli</name>
    <dbReference type="NCBI Taxonomy" id="2666085"/>
    <lineage>
        <taxon>Bacteria</taxon>
        <taxon>Pseudomonadati</taxon>
        <taxon>Pseudomonadota</taxon>
        <taxon>Betaproteobacteria</taxon>
        <taxon>Burkholderiales</taxon>
        <taxon>Oxalobacteraceae</taxon>
        <taxon>Telluria group</taxon>
        <taxon>Pseudoduganella</taxon>
    </lineage>
</organism>
<accession>A0A7X2ITC0</accession>
<dbReference type="Pfam" id="PF13489">
    <property type="entry name" value="Methyltransf_23"/>
    <property type="match status" value="1"/>
</dbReference>
<keyword evidence="1" id="KW-0808">Transferase</keyword>
<dbReference type="EMBL" id="WKJJ01000018">
    <property type="protein sequence ID" value="MRV75113.1"/>
    <property type="molecule type" value="Genomic_DNA"/>
</dbReference>
<gene>
    <name evidence="1" type="ORF">GJ700_25695</name>
</gene>
<reference evidence="1 2" key="1">
    <citation type="submission" date="2019-11" db="EMBL/GenBank/DDBJ databases">
        <title>Novel species isolated from a subtropical stream in China.</title>
        <authorList>
            <person name="Lu H."/>
        </authorList>
    </citation>
    <scope>NUCLEOTIDE SEQUENCE [LARGE SCALE GENOMIC DNA]</scope>
    <source>
        <strain evidence="1 2">FT92W</strain>
    </source>
</reference>
<comment type="caution">
    <text evidence="1">The sequence shown here is derived from an EMBL/GenBank/DDBJ whole genome shotgun (WGS) entry which is preliminary data.</text>
</comment>
<keyword evidence="1" id="KW-0489">Methyltransferase</keyword>
<evidence type="ECO:0000313" key="2">
    <source>
        <dbReference type="Proteomes" id="UP000446768"/>
    </source>
</evidence>
<dbReference type="InterPro" id="IPR029063">
    <property type="entry name" value="SAM-dependent_MTases_sf"/>
</dbReference>
<protein>
    <submittedName>
        <fullName evidence="1">Methyltransferase domain-containing protein</fullName>
    </submittedName>
</protein>
<dbReference type="Proteomes" id="UP000446768">
    <property type="component" value="Unassembled WGS sequence"/>
</dbReference>
<sequence length="280" mass="31740">MKNASQCPVCASRNLNKKLGFVSPFVAHRVCEFPITEINFGGGTFSPTVFTHAMQCRDCDLIFSQVRYDEEEMARIYKDYRGEEYNQERTAYEPGYADVAAQVGIDPRETQARMDTLLRFLSGLVDGNAIKSILDYGGDQGQNIPPFAGLQKKYVYEVSGAVPLDGVESVTDLKLVPQVDMVMNANVLEHIPYPATIMEAMKPLFHRNSFLFVDVPFDITERNPWPNQFHEHINYFNLRAIKTLLKTHGFDILKAEHVTVDLGRNMANSIYVLARPGWFC</sequence>
<dbReference type="SUPFAM" id="SSF53335">
    <property type="entry name" value="S-adenosyl-L-methionine-dependent methyltransferases"/>
    <property type="match status" value="1"/>
</dbReference>
<evidence type="ECO:0000313" key="1">
    <source>
        <dbReference type="EMBL" id="MRV75113.1"/>
    </source>
</evidence>
<keyword evidence="2" id="KW-1185">Reference proteome</keyword>
<dbReference type="GO" id="GO:0008168">
    <property type="term" value="F:methyltransferase activity"/>
    <property type="evidence" value="ECO:0007669"/>
    <property type="project" value="UniProtKB-KW"/>
</dbReference>
<dbReference type="RefSeq" id="WP_154379346.1">
    <property type="nucleotide sequence ID" value="NZ_WKJJ01000018.1"/>
</dbReference>
<dbReference type="AlphaFoldDB" id="A0A7X2ITC0"/>
<name>A0A7X2ITC0_9BURK</name>
<proteinExistence type="predicted"/>